<dbReference type="Pfam" id="PF06980">
    <property type="entry name" value="DUF1302"/>
    <property type="match status" value="1"/>
</dbReference>
<gene>
    <name evidence="2" type="ORF">D3877_02585</name>
</gene>
<reference evidence="2 3" key="1">
    <citation type="submission" date="2018-09" db="EMBL/GenBank/DDBJ databases">
        <authorList>
            <person name="Zhu H."/>
        </authorList>
    </citation>
    <scope>NUCLEOTIDE SEQUENCE [LARGE SCALE GENOMIC DNA]</scope>
    <source>
        <strain evidence="2 3">K2W22B-5</strain>
    </source>
</reference>
<evidence type="ECO:0000256" key="1">
    <source>
        <dbReference type="SAM" id="SignalP"/>
    </source>
</evidence>
<name>A0A418W0Q3_9PROT</name>
<protein>
    <submittedName>
        <fullName evidence="2">DUF1302 domain-containing protein</fullName>
    </submittedName>
</protein>
<proteinExistence type="predicted"/>
<dbReference type="Proteomes" id="UP000283458">
    <property type="component" value="Unassembled WGS sequence"/>
</dbReference>
<dbReference type="OrthoDB" id="177054at2"/>
<sequence length="557" mass="59867">MKRLFLAGTALVAVTVGPALSARAENFTFDDSDFKISWDNTVKYSTAYRLSDPKASMLTDTNLDDGNRNFKAGFTSNRADILSELTAGTRDYGFRVSGAAWFDTLYLRGNDNDSPATANPTSVANDRFTGATRTVHGRNVELMDAFAYGNASLDDTRLTGRLGRHSLIYGESLFFGANGVAAAQQPIDLIKLLSVPSTQFKEVLLPVWQASGTVQLRENLSVGGYYQLQWRNTRLPASGSAFSTADFVGAGAERIVVGGPVLPGGGPAAFWRGKDIKARDSGQFGAQVRYTPEDTDYEFGLYFAQYHDKTPQLYLVPSANPTAAQLRSGNLGELRHVYPEDVRTVGASLSTVVGRANVAGEVSYRWNAPLVSDPQTALPGVLADNKDHPLYAVGRTLHAQASAIYAFTPNDLWDGASVAAEIAWNTRVGIDKNPAALDPNSTRSALGIRGVFTPTYFQIANGLDVNVPIGLGYTPYGRSSAVGNFNGGASRGGDISVGADFTYQSTWNFGINATHYFGPAGVLLTAADPTATPVQRLTFKQTMKGRDFVGAYLKRSF</sequence>
<feature type="chain" id="PRO_5019013979" evidence="1">
    <location>
        <begin position="22"/>
        <end position="557"/>
    </location>
</feature>
<accession>A0A418W0Q3</accession>
<dbReference type="AlphaFoldDB" id="A0A418W0Q3"/>
<dbReference type="RefSeq" id="WP_119829198.1">
    <property type="nucleotide sequence ID" value="NZ_QYUL01000001.1"/>
</dbReference>
<evidence type="ECO:0000313" key="3">
    <source>
        <dbReference type="Proteomes" id="UP000283458"/>
    </source>
</evidence>
<dbReference type="EMBL" id="QYUL01000001">
    <property type="protein sequence ID" value="RJF83558.1"/>
    <property type="molecule type" value="Genomic_DNA"/>
</dbReference>
<dbReference type="InterPro" id="IPR010727">
    <property type="entry name" value="DUF1302"/>
</dbReference>
<organism evidence="2 3">
    <name type="scientific">Azospirillum cavernae</name>
    <dbReference type="NCBI Taxonomy" id="2320860"/>
    <lineage>
        <taxon>Bacteria</taxon>
        <taxon>Pseudomonadati</taxon>
        <taxon>Pseudomonadota</taxon>
        <taxon>Alphaproteobacteria</taxon>
        <taxon>Rhodospirillales</taxon>
        <taxon>Azospirillaceae</taxon>
        <taxon>Azospirillum</taxon>
    </lineage>
</organism>
<comment type="caution">
    <text evidence="2">The sequence shown here is derived from an EMBL/GenBank/DDBJ whole genome shotgun (WGS) entry which is preliminary data.</text>
</comment>
<feature type="signal peptide" evidence="1">
    <location>
        <begin position="1"/>
        <end position="21"/>
    </location>
</feature>
<evidence type="ECO:0000313" key="2">
    <source>
        <dbReference type="EMBL" id="RJF83558.1"/>
    </source>
</evidence>
<keyword evidence="1" id="KW-0732">Signal</keyword>
<keyword evidence="3" id="KW-1185">Reference proteome</keyword>